<name>A0A4P9ULZ6_METBY</name>
<proteinExistence type="predicted"/>
<protein>
    <recommendedName>
        <fullName evidence="4">PEP-CTERM sorting domain-containing protein</fullName>
    </recommendedName>
</protein>
<organism evidence="2 3">
    <name type="scientific">Methylotuvimicrobium buryatense</name>
    <name type="common">Methylomicrobium buryatense</name>
    <dbReference type="NCBI Taxonomy" id="95641"/>
    <lineage>
        <taxon>Bacteria</taxon>
        <taxon>Pseudomonadati</taxon>
        <taxon>Pseudomonadota</taxon>
        <taxon>Gammaproteobacteria</taxon>
        <taxon>Methylococcales</taxon>
        <taxon>Methylococcaceae</taxon>
        <taxon>Methylotuvimicrobium</taxon>
    </lineage>
</organism>
<accession>A0A4P9ULZ6</accession>
<evidence type="ECO:0000313" key="3">
    <source>
        <dbReference type="Proteomes" id="UP000305881"/>
    </source>
</evidence>
<dbReference type="RefSeq" id="WP_017839939.1">
    <property type="nucleotide sequence ID" value="NZ_CP035467.1"/>
</dbReference>
<evidence type="ECO:0000256" key="1">
    <source>
        <dbReference type="SAM" id="SignalP"/>
    </source>
</evidence>
<gene>
    <name evidence="2" type="ORF">EQU24_08235</name>
</gene>
<evidence type="ECO:0000313" key="2">
    <source>
        <dbReference type="EMBL" id="QCW82228.1"/>
    </source>
</evidence>
<evidence type="ECO:0008006" key="4">
    <source>
        <dbReference type="Google" id="ProtNLM"/>
    </source>
</evidence>
<keyword evidence="1" id="KW-0732">Signal</keyword>
<keyword evidence="3" id="KW-1185">Reference proteome</keyword>
<sequence length="210" mass="22004">MLFNKALLTSAILVGGLGFSVASYAAPITLNPSDFTGGTVTDDFGDTADINFTWSVSGDMRKWSGGYSGEDAFYCGTNATAECFFNLEPLGGALLTLISFDLGNYLNRNPSVPWSIFDLNDLDNAVLTGTAEILATSPFSVTANVTSSTGFQVRFGPDGWNNGLTSLTYTINDRQTGSVPAPGALELLGLGLLGFAAKLRRRVSAKAGSA</sequence>
<dbReference type="EMBL" id="CP035467">
    <property type="protein sequence ID" value="QCW82228.1"/>
    <property type="molecule type" value="Genomic_DNA"/>
</dbReference>
<reference evidence="3" key="1">
    <citation type="journal article" date="2019" name="J. Bacteriol.">
        <title>A Mutagenic Screen Identifies a TonB-Dependent Receptor Required for the Lanthanide Metal Switch in the Type I Methanotroph 'Methylotuvimicrobium buryatense' 5GB1C.</title>
        <authorList>
            <person name="Groom J.D."/>
            <person name="Ford S.M."/>
            <person name="Pesesky M.W."/>
            <person name="Lidstrom M.E."/>
        </authorList>
    </citation>
    <scope>NUCLEOTIDE SEQUENCE [LARGE SCALE GENOMIC DNA]</scope>
    <source>
        <strain evidence="3">5GB1C</strain>
    </source>
</reference>
<dbReference type="Proteomes" id="UP000305881">
    <property type="component" value="Chromosome"/>
</dbReference>
<feature type="signal peptide" evidence="1">
    <location>
        <begin position="1"/>
        <end position="25"/>
    </location>
</feature>
<dbReference type="KEGG" id="mbur:EQU24_08235"/>
<dbReference type="AlphaFoldDB" id="A0A4P9ULZ6"/>
<feature type="chain" id="PRO_5020244916" description="PEP-CTERM sorting domain-containing protein" evidence="1">
    <location>
        <begin position="26"/>
        <end position="210"/>
    </location>
</feature>